<reference evidence="2" key="1">
    <citation type="submission" date="2022-11" db="UniProtKB">
        <authorList>
            <consortium name="WormBaseParasite"/>
        </authorList>
    </citation>
    <scope>IDENTIFICATION</scope>
</reference>
<evidence type="ECO:0000313" key="1">
    <source>
        <dbReference type="Proteomes" id="UP000887579"/>
    </source>
</evidence>
<dbReference type="WBParaSite" id="ES5_v2.g10848.t1">
    <property type="protein sequence ID" value="ES5_v2.g10848.t1"/>
    <property type="gene ID" value="ES5_v2.g10848"/>
</dbReference>
<name>A0AC34F1I5_9BILA</name>
<protein>
    <submittedName>
        <fullName evidence="2">Uncharacterized protein</fullName>
    </submittedName>
</protein>
<dbReference type="Proteomes" id="UP000887579">
    <property type="component" value="Unplaced"/>
</dbReference>
<sequence>MAAMNGCRLLLLISLLIFCMLAQSVNAELEIKSCHNGVCTISGASFTNGGNWLIWIGVAAIGFILRPAQALNLGM</sequence>
<accession>A0AC34F1I5</accession>
<proteinExistence type="predicted"/>
<evidence type="ECO:0000313" key="2">
    <source>
        <dbReference type="WBParaSite" id="ES5_v2.g10848.t1"/>
    </source>
</evidence>
<organism evidence="1 2">
    <name type="scientific">Panagrolaimus sp. ES5</name>
    <dbReference type="NCBI Taxonomy" id="591445"/>
    <lineage>
        <taxon>Eukaryota</taxon>
        <taxon>Metazoa</taxon>
        <taxon>Ecdysozoa</taxon>
        <taxon>Nematoda</taxon>
        <taxon>Chromadorea</taxon>
        <taxon>Rhabditida</taxon>
        <taxon>Tylenchina</taxon>
        <taxon>Panagrolaimomorpha</taxon>
        <taxon>Panagrolaimoidea</taxon>
        <taxon>Panagrolaimidae</taxon>
        <taxon>Panagrolaimus</taxon>
    </lineage>
</organism>